<name>A0A136JGE6_9PEZI</name>
<protein>
    <submittedName>
        <fullName evidence="3">Uncharacterized protein</fullName>
    </submittedName>
</protein>
<evidence type="ECO:0000256" key="2">
    <source>
        <dbReference type="SAM" id="Phobius"/>
    </source>
</evidence>
<dbReference type="AlphaFoldDB" id="A0A136JGE6"/>
<evidence type="ECO:0000313" key="4">
    <source>
        <dbReference type="Proteomes" id="UP000070501"/>
    </source>
</evidence>
<dbReference type="STRING" id="196109.A0A136JGE6"/>
<feature type="transmembrane region" description="Helical" evidence="2">
    <location>
        <begin position="45"/>
        <end position="65"/>
    </location>
</feature>
<feature type="region of interest" description="Disordered" evidence="1">
    <location>
        <begin position="283"/>
        <end position="349"/>
    </location>
</feature>
<accession>A0A136JGE6</accession>
<evidence type="ECO:0000313" key="3">
    <source>
        <dbReference type="EMBL" id="KXJ96237.1"/>
    </source>
</evidence>
<feature type="compositionally biased region" description="Low complexity" evidence="1">
    <location>
        <begin position="311"/>
        <end position="327"/>
    </location>
</feature>
<sequence>MSRVLRMLRSRQNVFNLGRQVNGTIDAGTQSGVTRIQHVKFRRKLFKPWNIAGAALIYYGCYHIYTSAIWGPLEKYLDEEIASMSAEERRELEGGDKKGRKTAMDEDEDILSVTLPFTTRIVKQPPYKGDSAEWQAFVKISKDPQLRAKLEDHVCTTVKRLIEKTPILTARCGKEMRFHRKLLNIVYPSMPPPLVMRKVIVVDGISVSVADRPIDSWVHNRITRALYPTALAASLWAFSGALVKQNMEAAARCLGIEQSGLSGTKIDLAMEQVDRKLKEIANSKTFQSPGSPLNPETKPQTPANTEMPRDAASAPKTTSGGSSSGPSLPTPPTTSVDRPLPSDPSALDENRMISARDLYLIKVTQEHTSGPWQKFKQTFGLNWKPPPVSLPPKGSIAIVGLVSYEAPHAWITCEAQMWYDTKAQAFDTRSSRVRVQTIIPKKQSPRR</sequence>
<organism evidence="3 4">
    <name type="scientific">Microdochium bolleyi</name>
    <dbReference type="NCBI Taxonomy" id="196109"/>
    <lineage>
        <taxon>Eukaryota</taxon>
        <taxon>Fungi</taxon>
        <taxon>Dikarya</taxon>
        <taxon>Ascomycota</taxon>
        <taxon>Pezizomycotina</taxon>
        <taxon>Sordariomycetes</taxon>
        <taxon>Xylariomycetidae</taxon>
        <taxon>Xylariales</taxon>
        <taxon>Microdochiaceae</taxon>
        <taxon>Microdochium</taxon>
    </lineage>
</organism>
<keyword evidence="4" id="KW-1185">Reference proteome</keyword>
<keyword evidence="2" id="KW-1133">Transmembrane helix</keyword>
<gene>
    <name evidence="3" type="ORF">Micbo1qcDRAFT_201550</name>
</gene>
<evidence type="ECO:0000256" key="1">
    <source>
        <dbReference type="SAM" id="MobiDB-lite"/>
    </source>
</evidence>
<dbReference type="InParanoid" id="A0A136JGE6"/>
<dbReference type="EMBL" id="KQ964246">
    <property type="protein sequence ID" value="KXJ96237.1"/>
    <property type="molecule type" value="Genomic_DNA"/>
</dbReference>
<keyword evidence="2" id="KW-0812">Transmembrane</keyword>
<dbReference type="Proteomes" id="UP000070501">
    <property type="component" value="Unassembled WGS sequence"/>
</dbReference>
<keyword evidence="2" id="KW-0472">Membrane</keyword>
<proteinExistence type="predicted"/>
<dbReference type="OrthoDB" id="5316527at2759"/>
<reference evidence="4" key="1">
    <citation type="submission" date="2016-02" db="EMBL/GenBank/DDBJ databases">
        <title>Draft genome sequence of Microdochium bolleyi, a fungal endophyte of beachgrass.</title>
        <authorList>
            <consortium name="DOE Joint Genome Institute"/>
            <person name="David A.S."/>
            <person name="May G."/>
            <person name="Haridas S."/>
            <person name="Lim J."/>
            <person name="Wang M."/>
            <person name="Labutti K."/>
            <person name="Lipzen A."/>
            <person name="Barry K."/>
            <person name="Grigoriev I.V."/>
        </authorList>
    </citation>
    <scope>NUCLEOTIDE SEQUENCE [LARGE SCALE GENOMIC DNA]</scope>
    <source>
        <strain evidence="4">J235TASD1</strain>
    </source>
</reference>